<sequence length="50" mass="5728">MKTAKLLIVLIGFTFMSTGCRHDHKSKSSKTEKSNDSLEIDKEAKKNHRH</sequence>
<keyword evidence="3" id="KW-1185">Reference proteome</keyword>
<accession>A0A285ZUJ5</accession>
<organism evidence="2 3">
    <name type="scientific">Pedobacter xixiisoli</name>
    <dbReference type="NCBI Taxonomy" id="1476464"/>
    <lineage>
        <taxon>Bacteria</taxon>
        <taxon>Pseudomonadati</taxon>
        <taxon>Bacteroidota</taxon>
        <taxon>Sphingobacteriia</taxon>
        <taxon>Sphingobacteriales</taxon>
        <taxon>Sphingobacteriaceae</taxon>
        <taxon>Pedobacter</taxon>
    </lineage>
</organism>
<dbReference type="EMBL" id="OCMT01000001">
    <property type="protein sequence ID" value="SOD13298.1"/>
    <property type="molecule type" value="Genomic_DNA"/>
</dbReference>
<dbReference type="AlphaFoldDB" id="A0A285ZUJ5"/>
<dbReference type="Proteomes" id="UP000219281">
    <property type="component" value="Unassembled WGS sequence"/>
</dbReference>
<feature type="region of interest" description="Disordered" evidence="1">
    <location>
        <begin position="20"/>
        <end position="50"/>
    </location>
</feature>
<proteinExistence type="predicted"/>
<evidence type="ECO:0008006" key="4">
    <source>
        <dbReference type="Google" id="ProtNLM"/>
    </source>
</evidence>
<gene>
    <name evidence="2" type="ORF">SAMN06297358_1125</name>
</gene>
<feature type="compositionally biased region" description="Basic and acidic residues" evidence="1">
    <location>
        <begin position="29"/>
        <end position="44"/>
    </location>
</feature>
<evidence type="ECO:0000313" key="3">
    <source>
        <dbReference type="Proteomes" id="UP000219281"/>
    </source>
</evidence>
<protein>
    <recommendedName>
        <fullName evidence="4">Lipoprotein</fullName>
    </recommendedName>
</protein>
<evidence type="ECO:0000313" key="2">
    <source>
        <dbReference type="EMBL" id="SOD13298.1"/>
    </source>
</evidence>
<name>A0A285ZUJ5_9SPHI</name>
<reference evidence="3" key="1">
    <citation type="submission" date="2017-09" db="EMBL/GenBank/DDBJ databases">
        <authorList>
            <person name="Varghese N."/>
            <person name="Submissions S."/>
        </authorList>
    </citation>
    <scope>NUCLEOTIDE SEQUENCE [LARGE SCALE GENOMIC DNA]</scope>
    <source>
        <strain evidence="3">CGMCC 1.12803</strain>
    </source>
</reference>
<evidence type="ECO:0000256" key="1">
    <source>
        <dbReference type="SAM" id="MobiDB-lite"/>
    </source>
</evidence>
<dbReference type="PROSITE" id="PS51257">
    <property type="entry name" value="PROKAR_LIPOPROTEIN"/>
    <property type="match status" value="1"/>
</dbReference>